<comment type="caution">
    <text evidence="2">The sequence shown here is derived from an EMBL/GenBank/DDBJ whole genome shotgun (WGS) entry which is preliminary data.</text>
</comment>
<feature type="domain" description="N-acetyltransferase" evidence="1">
    <location>
        <begin position="11"/>
        <end position="176"/>
    </location>
</feature>
<dbReference type="PANTHER" id="PTHR43792">
    <property type="entry name" value="GNAT FAMILY, PUTATIVE (AFU_ORTHOLOGUE AFUA_3G00765)-RELATED-RELATED"/>
    <property type="match status" value="1"/>
</dbReference>
<dbReference type="GO" id="GO:0016740">
    <property type="term" value="F:transferase activity"/>
    <property type="evidence" value="ECO:0007669"/>
    <property type="project" value="UniProtKB-KW"/>
</dbReference>
<accession>A0ABT9J342</accession>
<evidence type="ECO:0000259" key="1">
    <source>
        <dbReference type="PROSITE" id="PS51186"/>
    </source>
</evidence>
<dbReference type="InterPro" id="IPR000182">
    <property type="entry name" value="GNAT_dom"/>
</dbReference>
<sequence>MDFPILETTRLDLVKIDKEHVQAYYEIMSKSEVTQYYGMDSLKNIEEAAKIIEFFENSFESKRGIRWAMILKETNQFIGTLGLNSLNMGTKKSEIGYEIHPSYWGKGITAEALTEVLTYSFQEFDLFRIGAVTFPDNIASNRLLEKLGFTNEGKLRGYLYQNEQPHDAFIYSILKTEWEEKQREI</sequence>
<dbReference type="Pfam" id="PF13302">
    <property type="entry name" value="Acetyltransf_3"/>
    <property type="match status" value="1"/>
</dbReference>
<reference evidence="2 3" key="1">
    <citation type="submission" date="2023-08" db="EMBL/GenBank/DDBJ databases">
        <authorList>
            <person name="Park J.-S."/>
        </authorList>
    </citation>
    <scope>NUCLEOTIDE SEQUENCE [LARGE SCALE GENOMIC DNA]</scope>
    <source>
        <strain evidence="2 3">2205SS18-9</strain>
    </source>
</reference>
<protein>
    <submittedName>
        <fullName evidence="2">GNAT family protein</fullName>
        <ecNumber evidence="2">2.-.-.-</ecNumber>
    </submittedName>
</protein>
<dbReference type="InterPro" id="IPR051531">
    <property type="entry name" value="N-acetyltransferase"/>
</dbReference>
<proteinExistence type="predicted"/>
<keyword evidence="3" id="KW-1185">Reference proteome</keyword>
<dbReference type="Proteomes" id="UP001231941">
    <property type="component" value="Unassembled WGS sequence"/>
</dbReference>
<dbReference type="EC" id="2.-.-.-" evidence="2"/>
<evidence type="ECO:0000313" key="3">
    <source>
        <dbReference type="Proteomes" id="UP001231941"/>
    </source>
</evidence>
<dbReference type="InterPro" id="IPR016181">
    <property type="entry name" value="Acyl_CoA_acyltransferase"/>
</dbReference>
<dbReference type="Gene3D" id="3.40.630.30">
    <property type="match status" value="1"/>
</dbReference>
<evidence type="ECO:0000313" key="2">
    <source>
        <dbReference type="EMBL" id="MDP5275414.1"/>
    </source>
</evidence>
<dbReference type="PANTHER" id="PTHR43792:SF9">
    <property type="entry name" value="RIBOSOMAL-PROTEIN-ALANINE ACETYLTRANSFERASE"/>
    <property type="match status" value="1"/>
</dbReference>
<dbReference type="SUPFAM" id="SSF55729">
    <property type="entry name" value="Acyl-CoA N-acyltransferases (Nat)"/>
    <property type="match status" value="1"/>
</dbReference>
<dbReference type="PROSITE" id="PS51186">
    <property type="entry name" value="GNAT"/>
    <property type="match status" value="1"/>
</dbReference>
<dbReference type="EMBL" id="JAVAMP010000007">
    <property type="protein sequence ID" value="MDP5275414.1"/>
    <property type="molecule type" value="Genomic_DNA"/>
</dbReference>
<name>A0ABT9J342_9BACL</name>
<organism evidence="2 3">
    <name type="scientific">Chengkuizengella axinellae</name>
    <dbReference type="NCBI Taxonomy" id="3064388"/>
    <lineage>
        <taxon>Bacteria</taxon>
        <taxon>Bacillati</taxon>
        <taxon>Bacillota</taxon>
        <taxon>Bacilli</taxon>
        <taxon>Bacillales</taxon>
        <taxon>Paenibacillaceae</taxon>
        <taxon>Chengkuizengella</taxon>
    </lineage>
</organism>
<keyword evidence="2" id="KW-0808">Transferase</keyword>
<dbReference type="RefSeq" id="WP_305992721.1">
    <property type="nucleotide sequence ID" value="NZ_JAVAMP010000007.1"/>
</dbReference>
<gene>
    <name evidence="2" type="ORF">Q5Y73_15000</name>
</gene>